<accession>A0ABV8CDY4</accession>
<evidence type="ECO:0000313" key="3">
    <source>
        <dbReference type="EMBL" id="MFC3908372.1"/>
    </source>
</evidence>
<evidence type="ECO:0000256" key="1">
    <source>
        <dbReference type="SAM" id="MobiDB-lite"/>
    </source>
</evidence>
<keyword evidence="2" id="KW-1133">Transmembrane helix</keyword>
<organism evidence="3 4">
    <name type="scientific">Legionella dresdenensis</name>
    <dbReference type="NCBI Taxonomy" id="450200"/>
    <lineage>
        <taxon>Bacteria</taxon>
        <taxon>Pseudomonadati</taxon>
        <taxon>Pseudomonadota</taxon>
        <taxon>Gammaproteobacteria</taxon>
        <taxon>Legionellales</taxon>
        <taxon>Legionellaceae</taxon>
        <taxon>Legionella</taxon>
    </lineage>
</organism>
<feature type="region of interest" description="Disordered" evidence="1">
    <location>
        <begin position="471"/>
        <end position="546"/>
    </location>
</feature>
<keyword evidence="4" id="KW-1185">Reference proteome</keyword>
<reference evidence="4" key="1">
    <citation type="journal article" date="2019" name="Int. J. Syst. Evol. Microbiol.">
        <title>The Global Catalogue of Microorganisms (GCM) 10K type strain sequencing project: providing services to taxonomists for standard genome sequencing and annotation.</title>
        <authorList>
            <consortium name="The Broad Institute Genomics Platform"/>
            <consortium name="The Broad Institute Genome Sequencing Center for Infectious Disease"/>
            <person name="Wu L."/>
            <person name="Ma J."/>
        </authorList>
    </citation>
    <scope>NUCLEOTIDE SEQUENCE [LARGE SCALE GENOMIC DNA]</scope>
    <source>
        <strain evidence="4">CCUG 59858</strain>
    </source>
</reference>
<feature type="region of interest" description="Disordered" evidence="1">
    <location>
        <begin position="563"/>
        <end position="588"/>
    </location>
</feature>
<dbReference type="EMBL" id="JBHSAB010000004">
    <property type="protein sequence ID" value="MFC3908372.1"/>
    <property type="molecule type" value="Genomic_DNA"/>
</dbReference>
<feature type="transmembrane region" description="Helical" evidence="2">
    <location>
        <begin position="262"/>
        <end position="285"/>
    </location>
</feature>
<feature type="compositionally biased region" description="Polar residues" evidence="1">
    <location>
        <begin position="474"/>
        <end position="494"/>
    </location>
</feature>
<keyword evidence="2" id="KW-0472">Membrane</keyword>
<keyword evidence="2" id="KW-0812">Transmembrane</keyword>
<feature type="compositionally biased region" description="Low complexity" evidence="1">
    <location>
        <begin position="23"/>
        <end position="38"/>
    </location>
</feature>
<comment type="caution">
    <text evidence="3">The sequence shown here is derived from an EMBL/GenBank/DDBJ whole genome shotgun (WGS) entry which is preliminary data.</text>
</comment>
<evidence type="ECO:0000313" key="4">
    <source>
        <dbReference type="Proteomes" id="UP001595758"/>
    </source>
</evidence>
<dbReference type="RefSeq" id="WP_382341581.1">
    <property type="nucleotide sequence ID" value="NZ_JBHSAB010000004.1"/>
</dbReference>
<evidence type="ECO:0000256" key="2">
    <source>
        <dbReference type="SAM" id="Phobius"/>
    </source>
</evidence>
<name>A0ABV8CDY4_9GAMM</name>
<dbReference type="Proteomes" id="UP001595758">
    <property type="component" value="Unassembled WGS sequence"/>
</dbReference>
<proteinExistence type="predicted"/>
<feature type="region of interest" description="Disordered" evidence="1">
    <location>
        <begin position="17"/>
        <end position="43"/>
    </location>
</feature>
<feature type="transmembrane region" description="Helical" evidence="2">
    <location>
        <begin position="237"/>
        <end position="256"/>
    </location>
</feature>
<sequence length="588" mass="64635">MMGIGSRLKSWFIGSKTNNTAQGGNSKNGNKTTGNKTTPAVEEESSPGFILNMLSAGKSLAAAVPATAMSVYAHQPTRELAGTVVKILREDFALPLLISFVNDTLEKVAQSQDDEQDNNTNPFVKGALGVLTLVELYYWITKGSRGTVRLFAVGATARSSLNLPKEINNNEIGIRTGSRELAVVVGTKLSLWGLSFKAPLSAKVLSHITSSRYALSSRIPVHDATARMDYLQQNFEYVFCLAITEALASLLITYAIDSDPNMMLEFLVEQIVMLVMLNLVAHMTVPNANTVKRWIPDPVAYYQSSLAFAFDLTVFVIQKAMPFIMNQPPSHFPWDKVKAFAVQTVAKFKTLRQTPFVQEWIAPTAVKVVPDIFQSELQFRLDPVLSQYLGRLRVSTIELIKSIEEMRETPKVRLVLSLPTRFGAFITASFAHIHSNVAKTALKFFANPEMMRILGDIRRVLEITHTTRAPAVETESSTIAMGESQETPSQPVENPVRHTSQEVSELLKASAAQPVTSTEDKPAPRSSLQDMAQRLAKSKKIDKKQQVDIRLSTVTATPLVVTAAGAAQRSTQKPPSKTPVITPSSQLF</sequence>
<gene>
    <name evidence="3" type="ORF">ACFORL_04690</name>
</gene>
<protein>
    <submittedName>
        <fullName evidence="3">Uncharacterized protein</fullName>
    </submittedName>
</protein>
<feature type="compositionally biased region" description="Polar residues" evidence="1">
    <location>
        <begin position="568"/>
        <end position="588"/>
    </location>
</feature>